<keyword evidence="9" id="KW-1185">Reference proteome</keyword>
<feature type="compositionally biased region" description="Polar residues" evidence="6">
    <location>
        <begin position="254"/>
        <end position="268"/>
    </location>
</feature>
<dbReference type="Pfam" id="PF25597">
    <property type="entry name" value="SH3_retrovirus"/>
    <property type="match status" value="1"/>
</dbReference>
<reference evidence="8 9" key="1">
    <citation type="journal article" date="2020" name="Mol. Plant">
        <title>The Chromosome-Based Rubber Tree Genome Provides New Insights into Spurge Genome Evolution and Rubber Biosynthesis.</title>
        <authorList>
            <person name="Liu J."/>
            <person name="Shi C."/>
            <person name="Shi C.C."/>
            <person name="Li W."/>
            <person name="Zhang Q.J."/>
            <person name="Zhang Y."/>
            <person name="Li K."/>
            <person name="Lu H.F."/>
            <person name="Shi C."/>
            <person name="Zhu S.T."/>
            <person name="Xiao Z.Y."/>
            <person name="Nan H."/>
            <person name="Yue Y."/>
            <person name="Zhu X.G."/>
            <person name="Wu Y."/>
            <person name="Hong X.N."/>
            <person name="Fan G.Y."/>
            <person name="Tong Y."/>
            <person name="Zhang D."/>
            <person name="Mao C.L."/>
            <person name="Liu Y.L."/>
            <person name="Hao S.J."/>
            <person name="Liu W.Q."/>
            <person name="Lv M.Q."/>
            <person name="Zhang H.B."/>
            <person name="Liu Y."/>
            <person name="Hu-Tang G.R."/>
            <person name="Wang J.P."/>
            <person name="Wang J.H."/>
            <person name="Sun Y.H."/>
            <person name="Ni S.B."/>
            <person name="Chen W.B."/>
            <person name="Zhang X.C."/>
            <person name="Jiao Y.N."/>
            <person name="Eichler E.E."/>
            <person name="Li G.H."/>
            <person name="Liu X."/>
            <person name="Gao L.Z."/>
        </authorList>
    </citation>
    <scope>NUCLEOTIDE SEQUENCE [LARGE SCALE GENOMIC DNA]</scope>
    <source>
        <strain evidence="9">cv. GT1</strain>
        <tissue evidence="8">Leaf</tissue>
    </source>
</reference>
<dbReference type="Pfam" id="PF07727">
    <property type="entry name" value="RVT_2"/>
    <property type="match status" value="1"/>
</dbReference>
<dbReference type="InterPro" id="IPR025724">
    <property type="entry name" value="GAG-pre-integrase_dom"/>
</dbReference>
<dbReference type="Pfam" id="PF13976">
    <property type="entry name" value="gag_pre-integrs"/>
    <property type="match status" value="1"/>
</dbReference>
<dbReference type="SUPFAM" id="SSF118290">
    <property type="entry name" value="WRKY DNA-binding domain"/>
    <property type="match status" value="1"/>
</dbReference>
<dbReference type="InterPro" id="IPR003657">
    <property type="entry name" value="WRKY_dom"/>
</dbReference>
<sequence>MANICGQGSVLFQCKNTEHLTLQNVYYIPRLRSNIISLGQLDEAGSTIVIGGGHLKLYDWRNKLVVDVERRTNQLYITKLQLAMPINLMARMDDEPWTWHARYGHLNFNSLRKLSRRGMVKGLPSIDQVDKLCDGCLVGKQHRTSFPKKSEFRVNKPLELVHSDLCGPITPTTCGAHVKDVTPNLTKLADRSNQAIMLGYESGTKAYRLFDPSRNKIIVSRDVVFEEGRKWQWNNDPVERIKEAEEFTVNFNKQAVNPSEAETPSEVATPSTPSSISSPSTQSQSSNSSSSSSHPQKYKSLQEIYDNTREIEEASLCFLSLEEPTSFEEASKNENWRSAMEQEIASIQKNDDLILTGENRNVINKFKLEMQQKFDMTDLGLLSFYLGIEVKQTATSISVCQTGYAKKILEKMGVGECNPCKLPMEPRTKLSKVVEGETLVDTTLYRSIIGSLRYLVNTRPDITFSVGVLSRFMEKPTTTHMAAVKQVLRYIKGRLALTLKFPAMSQEDSDYGEPTNFELSEFLKFDEWIEEDDQPSLLSASTQNPVYRAHVIGDSGLATSTHGGPSIEGREQKEGKERVAFKTKTEVEILDDGFKWRKYGKKMVKNSPNPRNYYRCSVEGCHVKKRIERDREDQSYVITTYEGVHNHPSSS</sequence>
<feature type="compositionally biased region" description="Low complexity" evidence="6">
    <location>
        <begin position="269"/>
        <end position="295"/>
    </location>
</feature>
<dbReference type="AlphaFoldDB" id="A0A6A6KDQ6"/>
<dbReference type="InterPro" id="IPR013103">
    <property type="entry name" value="RVT_2"/>
</dbReference>
<name>A0A6A6KDQ6_HEVBR</name>
<protein>
    <recommendedName>
        <fullName evidence="7">WRKY domain-containing protein</fullName>
    </recommendedName>
</protein>
<organism evidence="8 9">
    <name type="scientific">Hevea brasiliensis</name>
    <name type="common">Para rubber tree</name>
    <name type="synonym">Siphonia brasiliensis</name>
    <dbReference type="NCBI Taxonomy" id="3981"/>
    <lineage>
        <taxon>Eukaryota</taxon>
        <taxon>Viridiplantae</taxon>
        <taxon>Streptophyta</taxon>
        <taxon>Embryophyta</taxon>
        <taxon>Tracheophyta</taxon>
        <taxon>Spermatophyta</taxon>
        <taxon>Magnoliopsida</taxon>
        <taxon>eudicotyledons</taxon>
        <taxon>Gunneridae</taxon>
        <taxon>Pentapetalae</taxon>
        <taxon>rosids</taxon>
        <taxon>fabids</taxon>
        <taxon>Malpighiales</taxon>
        <taxon>Euphorbiaceae</taxon>
        <taxon>Crotonoideae</taxon>
        <taxon>Micrandreae</taxon>
        <taxon>Hevea</taxon>
    </lineage>
</organism>
<evidence type="ECO:0000256" key="2">
    <source>
        <dbReference type="ARBA" id="ARBA00023015"/>
    </source>
</evidence>
<keyword evidence="3" id="KW-0238">DNA-binding</keyword>
<dbReference type="InterPro" id="IPR036576">
    <property type="entry name" value="WRKY_dom_sf"/>
</dbReference>
<dbReference type="InterPro" id="IPR054722">
    <property type="entry name" value="PolX-like_BBD"/>
</dbReference>
<dbReference type="SMART" id="SM00774">
    <property type="entry name" value="WRKY"/>
    <property type="match status" value="1"/>
</dbReference>
<dbReference type="Pfam" id="PF03106">
    <property type="entry name" value="WRKY"/>
    <property type="match status" value="1"/>
</dbReference>
<evidence type="ECO:0000259" key="7">
    <source>
        <dbReference type="PROSITE" id="PS50811"/>
    </source>
</evidence>
<dbReference type="EMBL" id="JAAGAX010000017">
    <property type="protein sequence ID" value="KAF2287060.1"/>
    <property type="molecule type" value="Genomic_DNA"/>
</dbReference>
<dbReference type="GO" id="GO:0003700">
    <property type="term" value="F:DNA-binding transcription factor activity"/>
    <property type="evidence" value="ECO:0007669"/>
    <property type="project" value="InterPro"/>
</dbReference>
<proteinExistence type="predicted"/>
<dbReference type="PANTHER" id="PTHR31221:SF112">
    <property type="entry name" value="WRKY TRANSCRIPTION FACTOR 50-RELATED"/>
    <property type="match status" value="1"/>
</dbReference>
<keyword evidence="2" id="KW-0805">Transcription regulation</keyword>
<comment type="caution">
    <text evidence="8">The sequence shown here is derived from an EMBL/GenBank/DDBJ whole genome shotgun (WGS) entry which is preliminary data.</text>
</comment>
<evidence type="ECO:0000256" key="5">
    <source>
        <dbReference type="ARBA" id="ARBA00023242"/>
    </source>
</evidence>
<evidence type="ECO:0000313" key="9">
    <source>
        <dbReference type="Proteomes" id="UP000467840"/>
    </source>
</evidence>
<evidence type="ECO:0000313" key="8">
    <source>
        <dbReference type="EMBL" id="KAF2287060.1"/>
    </source>
</evidence>
<comment type="subcellular location">
    <subcellularLocation>
        <location evidence="1">Nucleus</location>
    </subcellularLocation>
</comment>
<dbReference type="Proteomes" id="UP000467840">
    <property type="component" value="Chromosome 3"/>
</dbReference>
<dbReference type="GO" id="GO:0043565">
    <property type="term" value="F:sequence-specific DNA binding"/>
    <property type="evidence" value="ECO:0007669"/>
    <property type="project" value="InterPro"/>
</dbReference>
<dbReference type="GO" id="GO:0005634">
    <property type="term" value="C:nucleus"/>
    <property type="evidence" value="ECO:0007669"/>
    <property type="project" value="UniProtKB-SubCell"/>
</dbReference>
<dbReference type="Pfam" id="PF22936">
    <property type="entry name" value="Pol_BBD"/>
    <property type="match status" value="1"/>
</dbReference>
<evidence type="ECO:0000256" key="1">
    <source>
        <dbReference type="ARBA" id="ARBA00004123"/>
    </source>
</evidence>
<feature type="region of interest" description="Disordered" evidence="6">
    <location>
        <begin position="254"/>
        <end position="298"/>
    </location>
</feature>
<evidence type="ECO:0000256" key="6">
    <source>
        <dbReference type="SAM" id="MobiDB-lite"/>
    </source>
</evidence>
<feature type="domain" description="WRKY" evidence="7">
    <location>
        <begin position="585"/>
        <end position="650"/>
    </location>
</feature>
<dbReference type="PANTHER" id="PTHR31221">
    <property type="entry name" value="WRKY TRANSCRIPTION FACTOR PROTEIN 1-RELATED"/>
    <property type="match status" value="1"/>
</dbReference>
<dbReference type="FunFam" id="2.20.25.80:FF:000003">
    <property type="entry name" value="WRKY transcription factor 57"/>
    <property type="match status" value="1"/>
</dbReference>
<evidence type="ECO:0000256" key="4">
    <source>
        <dbReference type="ARBA" id="ARBA00023163"/>
    </source>
</evidence>
<dbReference type="PROSITE" id="PS50811">
    <property type="entry name" value="WRKY"/>
    <property type="match status" value="1"/>
</dbReference>
<keyword evidence="5" id="KW-0539">Nucleus</keyword>
<dbReference type="Gene3D" id="2.20.25.80">
    <property type="entry name" value="WRKY domain"/>
    <property type="match status" value="1"/>
</dbReference>
<dbReference type="InterPro" id="IPR057670">
    <property type="entry name" value="SH3_retrovirus"/>
</dbReference>
<dbReference type="InterPro" id="IPR044810">
    <property type="entry name" value="WRKY_plant"/>
</dbReference>
<gene>
    <name evidence="8" type="ORF">GH714_037272</name>
</gene>
<evidence type="ECO:0000256" key="3">
    <source>
        <dbReference type="ARBA" id="ARBA00023125"/>
    </source>
</evidence>
<keyword evidence="4" id="KW-0804">Transcription</keyword>
<accession>A0A6A6KDQ6</accession>